<dbReference type="GO" id="GO:0008081">
    <property type="term" value="F:phosphoric diester hydrolase activity"/>
    <property type="evidence" value="ECO:0007669"/>
    <property type="project" value="InterPro"/>
</dbReference>
<gene>
    <name evidence="1" type="ORF">APO_0104</name>
</gene>
<dbReference type="SUPFAM" id="SSF51695">
    <property type="entry name" value="PLC-like phosphodiesterases"/>
    <property type="match status" value="1"/>
</dbReference>
<dbReference type="InterPro" id="IPR017946">
    <property type="entry name" value="PLC-like_Pdiesterase_TIM-brl"/>
</dbReference>
<evidence type="ECO:0000313" key="2">
    <source>
        <dbReference type="Proteomes" id="UP000018454"/>
    </source>
</evidence>
<dbReference type="AlphaFoldDB" id="F1YQE0"/>
<accession>F1YQE0</accession>
<organism evidence="1 2">
    <name type="scientific">Acetobacter pomorum DM001</name>
    <dbReference type="NCBI Taxonomy" id="945681"/>
    <lineage>
        <taxon>Bacteria</taxon>
        <taxon>Pseudomonadati</taxon>
        <taxon>Pseudomonadota</taxon>
        <taxon>Alphaproteobacteria</taxon>
        <taxon>Acetobacterales</taxon>
        <taxon>Acetobacteraceae</taxon>
        <taxon>Acetobacter</taxon>
    </lineage>
</organism>
<evidence type="ECO:0008006" key="3">
    <source>
        <dbReference type="Google" id="ProtNLM"/>
    </source>
</evidence>
<dbReference type="Proteomes" id="UP000018454">
    <property type="component" value="Unassembled WGS sequence"/>
</dbReference>
<name>F1YQE0_9PROT</name>
<evidence type="ECO:0000313" key="1">
    <source>
        <dbReference type="EMBL" id="EGE48825.1"/>
    </source>
</evidence>
<dbReference type="GO" id="GO:0006629">
    <property type="term" value="P:lipid metabolic process"/>
    <property type="evidence" value="ECO:0007669"/>
    <property type="project" value="InterPro"/>
</dbReference>
<proteinExistence type="predicted"/>
<comment type="caution">
    <text evidence="1">The sequence shown here is derived from an EMBL/GenBank/DDBJ whole genome shotgun (WGS) entry which is preliminary data.</text>
</comment>
<dbReference type="EMBL" id="AEUP01000004">
    <property type="protein sequence ID" value="EGE48825.1"/>
    <property type="molecule type" value="Genomic_DNA"/>
</dbReference>
<sequence length="270" mass="29256">MIWHGLLPWLARMIRKNRMSHPEKAADISVQQSSKSSRGCFKKIALAVGLCVAVGTTLVVQHSKAYGIMARIHHGLIVCTPGTGLVTTPVSTSSPHNGVPSMLRLELANGPDGRIMVEPGSNELEGVLASAHHSNTLLMLDINSASADNVVKLVRKTRMRDRVILVPSDHKDTETVLHADSKIMVAIPVHSERDAYAAHKLAGHHPYAAYLSPSAAPYLFALTHRDAEAIITDNPDTPKSSTSEFLAERPVDIMITQQPTQMADTTTNKS</sequence>
<reference evidence="1 2" key="1">
    <citation type="journal article" date="2011" name="Science">
        <title>Drosophila microbiome modulates host developmental and metabolic homeostasis via insulin signaling.</title>
        <authorList>
            <person name="Shin S.C."/>
            <person name="Kim S.H."/>
            <person name="You H."/>
            <person name="Kim B."/>
            <person name="Kim A.C."/>
            <person name="Lee K.A."/>
            <person name="Yoon J.H."/>
            <person name="Ryu J.H."/>
            <person name="Lee W.J."/>
        </authorList>
    </citation>
    <scope>NUCLEOTIDE SEQUENCE [LARGE SCALE GENOMIC DNA]</scope>
    <source>
        <strain evidence="1 2">DM001</strain>
    </source>
</reference>
<protein>
    <recommendedName>
        <fullName evidence="3">Glycerophosphodiester phosphodiesterase</fullName>
    </recommendedName>
</protein>
<dbReference type="Gene3D" id="3.20.20.190">
    <property type="entry name" value="Phosphatidylinositol (PI) phosphodiesterase"/>
    <property type="match status" value="1"/>
</dbReference>